<keyword evidence="2 5" id="KW-0238">DNA-binding</keyword>
<evidence type="ECO:0000256" key="3">
    <source>
        <dbReference type="ARBA" id="ARBA00023163"/>
    </source>
</evidence>
<dbReference type="Pfam" id="PF13377">
    <property type="entry name" value="Peripla_BP_3"/>
    <property type="match status" value="1"/>
</dbReference>
<evidence type="ECO:0000256" key="1">
    <source>
        <dbReference type="ARBA" id="ARBA00023015"/>
    </source>
</evidence>
<dbReference type="EMBL" id="JACGWT010000002">
    <property type="protein sequence ID" value="MBA8794173.1"/>
    <property type="molecule type" value="Genomic_DNA"/>
</dbReference>
<dbReference type="SUPFAM" id="SSF47413">
    <property type="entry name" value="lambda repressor-like DNA-binding domains"/>
    <property type="match status" value="1"/>
</dbReference>
<dbReference type="PANTHER" id="PTHR30146">
    <property type="entry name" value="LACI-RELATED TRANSCRIPTIONAL REPRESSOR"/>
    <property type="match status" value="1"/>
</dbReference>
<evidence type="ECO:0000313" key="5">
    <source>
        <dbReference type="EMBL" id="MBA8794173.1"/>
    </source>
</evidence>
<comment type="caution">
    <text evidence="5">The sequence shown here is derived from an EMBL/GenBank/DDBJ whole genome shotgun (WGS) entry which is preliminary data.</text>
</comment>
<dbReference type="SUPFAM" id="SSF53822">
    <property type="entry name" value="Periplasmic binding protein-like I"/>
    <property type="match status" value="1"/>
</dbReference>
<proteinExistence type="predicted"/>
<evidence type="ECO:0000313" key="6">
    <source>
        <dbReference type="Proteomes" id="UP000523079"/>
    </source>
</evidence>
<dbReference type="Gene3D" id="1.10.260.40">
    <property type="entry name" value="lambda repressor-like DNA-binding domains"/>
    <property type="match status" value="1"/>
</dbReference>
<dbReference type="CDD" id="cd01392">
    <property type="entry name" value="HTH_LacI"/>
    <property type="match status" value="1"/>
</dbReference>
<dbReference type="InterPro" id="IPR010982">
    <property type="entry name" value="Lambda_DNA-bd_dom_sf"/>
</dbReference>
<dbReference type="GO" id="GO:0000976">
    <property type="term" value="F:transcription cis-regulatory region binding"/>
    <property type="evidence" value="ECO:0007669"/>
    <property type="project" value="TreeGrafter"/>
</dbReference>
<name>A0A7W3P5Q7_9ACTN</name>
<gene>
    <name evidence="5" type="ORF">FHX74_001778</name>
</gene>
<organism evidence="5 6">
    <name type="scientific">Microlunatus kandeliicorticis</name>
    <dbReference type="NCBI Taxonomy" id="1759536"/>
    <lineage>
        <taxon>Bacteria</taxon>
        <taxon>Bacillati</taxon>
        <taxon>Actinomycetota</taxon>
        <taxon>Actinomycetes</taxon>
        <taxon>Propionibacteriales</taxon>
        <taxon>Propionibacteriaceae</taxon>
        <taxon>Microlunatus</taxon>
    </lineage>
</organism>
<protein>
    <submittedName>
        <fullName evidence="5">DNA-binding LacI/PurR family transcriptional regulator</fullName>
    </submittedName>
</protein>
<dbReference type="Pfam" id="PF00356">
    <property type="entry name" value="LacI"/>
    <property type="match status" value="1"/>
</dbReference>
<evidence type="ECO:0000256" key="2">
    <source>
        <dbReference type="ARBA" id="ARBA00023125"/>
    </source>
</evidence>
<dbReference type="InterPro" id="IPR046335">
    <property type="entry name" value="LacI/GalR-like_sensor"/>
</dbReference>
<dbReference type="Proteomes" id="UP000523079">
    <property type="component" value="Unassembled WGS sequence"/>
</dbReference>
<keyword evidence="6" id="KW-1185">Reference proteome</keyword>
<accession>A0A7W3P5Q7</accession>
<reference evidence="5 6" key="1">
    <citation type="submission" date="2020-07" db="EMBL/GenBank/DDBJ databases">
        <title>Sequencing the genomes of 1000 actinobacteria strains.</title>
        <authorList>
            <person name="Klenk H.-P."/>
        </authorList>
    </citation>
    <scope>NUCLEOTIDE SEQUENCE [LARGE SCALE GENOMIC DNA]</scope>
    <source>
        <strain evidence="5 6">DSM 100723</strain>
    </source>
</reference>
<dbReference type="Gene3D" id="3.40.50.2300">
    <property type="match status" value="2"/>
</dbReference>
<feature type="domain" description="HTH lacI-type" evidence="4">
    <location>
        <begin position="1"/>
        <end position="44"/>
    </location>
</feature>
<dbReference type="SMART" id="SM00354">
    <property type="entry name" value="HTH_LACI"/>
    <property type="match status" value="1"/>
</dbReference>
<keyword evidence="1" id="KW-0805">Transcription regulation</keyword>
<dbReference type="PANTHER" id="PTHR30146:SF153">
    <property type="entry name" value="LACTOSE OPERON REPRESSOR"/>
    <property type="match status" value="1"/>
</dbReference>
<dbReference type="InterPro" id="IPR000843">
    <property type="entry name" value="HTH_LacI"/>
</dbReference>
<dbReference type="CDD" id="cd06267">
    <property type="entry name" value="PBP1_LacI_sugar_binding-like"/>
    <property type="match status" value="1"/>
</dbReference>
<dbReference type="PROSITE" id="PS50932">
    <property type="entry name" value="HTH_LACI_2"/>
    <property type="match status" value="1"/>
</dbReference>
<sequence length="319" mass="34457">MSPKTVSNVVNGQVPVSPHTRDRVEQAMDQLDYVPNLSARGLRNGRTGVIALALPALATSYSASMTSEIVAAAAERGWNVQIEDTGVTDGRREAMLLNRARAHLVDGLILNPVLLETSAVQRGVSLPPVVLIGEVDQPIADHVWIDNVAAADAATSRLVGAGHRRIAFLGRMRSATARLRQKGYRAALRRAGIRPDPELAVPCRIWNPDGGYTAMRTWLADHEPPDAIFASTDSLALGALHALADLGLTVPGDVSLVGYDDVPEAAHYTPPLTTVGFDRRLFAETVLTLLAERIADPARPIVSRTIPFRLVERESVRDR</sequence>
<keyword evidence="3" id="KW-0804">Transcription</keyword>
<dbReference type="GO" id="GO:0003700">
    <property type="term" value="F:DNA-binding transcription factor activity"/>
    <property type="evidence" value="ECO:0007669"/>
    <property type="project" value="TreeGrafter"/>
</dbReference>
<dbReference type="InterPro" id="IPR028082">
    <property type="entry name" value="Peripla_BP_I"/>
</dbReference>
<dbReference type="AlphaFoldDB" id="A0A7W3P5Q7"/>
<evidence type="ECO:0000259" key="4">
    <source>
        <dbReference type="PROSITE" id="PS50932"/>
    </source>
</evidence>